<sequence length="395" mass="41822">MVRFAKDVQVVDEDITEILFSCIRSCVLVAITLAAISAAIPQFVVVGLAVLGAYARLMWRFMQAQRETSRLEATSYAPVVSLYGEMAPGSASIRAFAMQAAYLRELERRAAAHIRAELAGRAQARWLGVRMALASALASFATAVFVLLRARAIGTGLAGFILVYAVSFWVESTAAVRAYSYLELSLNCVERAHQYVGVAREAPAAVAADDALPPGWPRTGALEVAGLAAGYVRGVPVLRGLTFAIRHGEKVGVVGRTGAGKSTLAQALLRLLEASAGRVMLDGVDIAGVGLARLRLGVTIVPQDPVLFNGTVRFNLDPFGDHPEALLLDALRRTLLLRGPPGSAGTSASVAAFGSLDDAVTESGRNLSLGQRQLVALARALVRRSRLVVMDEATA</sequence>
<dbReference type="SUPFAM" id="SSF52540">
    <property type="entry name" value="P-loop containing nucleoside triphosphate hydrolases"/>
    <property type="match status" value="1"/>
</dbReference>
<dbReference type="PANTHER" id="PTHR24223:SF353">
    <property type="entry name" value="ABC TRANSPORTER ATP-BINDING PROTEIN_PERMEASE VMR1-RELATED"/>
    <property type="match status" value="1"/>
</dbReference>
<dbReference type="InterPro" id="IPR027417">
    <property type="entry name" value="P-loop_NTPase"/>
</dbReference>
<dbReference type="InterPro" id="IPR011527">
    <property type="entry name" value="ABC1_TM_dom"/>
</dbReference>
<evidence type="ECO:0000256" key="9">
    <source>
        <dbReference type="SAM" id="Phobius"/>
    </source>
</evidence>
<protein>
    <submittedName>
        <fullName evidence="11">Transporter of the ATP-binding cassette (ABC)</fullName>
    </submittedName>
</protein>
<accession>A0A9W8CNP2</accession>
<evidence type="ECO:0000256" key="2">
    <source>
        <dbReference type="ARBA" id="ARBA00022448"/>
    </source>
</evidence>
<dbReference type="InterPro" id="IPR003439">
    <property type="entry name" value="ABC_transporter-like_ATP-bd"/>
</dbReference>
<dbReference type="GO" id="GO:0005524">
    <property type="term" value="F:ATP binding"/>
    <property type="evidence" value="ECO:0007669"/>
    <property type="project" value="UniProtKB-KW"/>
</dbReference>
<keyword evidence="4" id="KW-0677">Repeat</keyword>
<dbReference type="GO" id="GO:0016887">
    <property type="term" value="F:ATP hydrolysis activity"/>
    <property type="evidence" value="ECO:0007669"/>
    <property type="project" value="InterPro"/>
</dbReference>
<name>A0A9W8CNP2_9FUNG</name>
<dbReference type="Gene3D" id="1.20.1560.10">
    <property type="entry name" value="ABC transporter type 1, transmembrane domain"/>
    <property type="match status" value="1"/>
</dbReference>
<dbReference type="Pfam" id="PF00664">
    <property type="entry name" value="ABC_membrane"/>
    <property type="match status" value="1"/>
</dbReference>
<dbReference type="InterPro" id="IPR050173">
    <property type="entry name" value="ABC_transporter_C-like"/>
</dbReference>
<dbReference type="PANTHER" id="PTHR24223">
    <property type="entry name" value="ATP-BINDING CASSETTE SUB-FAMILY C"/>
    <property type="match status" value="1"/>
</dbReference>
<evidence type="ECO:0000256" key="8">
    <source>
        <dbReference type="ARBA" id="ARBA00023136"/>
    </source>
</evidence>
<dbReference type="InterPro" id="IPR036640">
    <property type="entry name" value="ABC1_TM_sf"/>
</dbReference>
<dbReference type="SMART" id="SM00382">
    <property type="entry name" value="AAA"/>
    <property type="match status" value="1"/>
</dbReference>
<keyword evidence="5" id="KW-0547">Nucleotide-binding</keyword>
<feature type="transmembrane region" description="Helical" evidence="9">
    <location>
        <begin position="127"/>
        <end position="146"/>
    </location>
</feature>
<dbReference type="Gene3D" id="3.40.50.300">
    <property type="entry name" value="P-loop containing nucleotide triphosphate hydrolases"/>
    <property type="match status" value="1"/>
</dbReference>
<evidence type="ECO:0000256" key="5">
    <source>
        <dbReference type="ARBA" id="ARBA00022741"/>
    </source>
</evidence>
<reference evidence="11" key="1">
    <citation type="submission" date="2022-07" db="EMBL/GenBank/DDBJ databases">
        <title>Phylogenomic reconstructions and comparative analyses of Kickxellomycotina fungi.</title>
        <authorList>
            <person name="Reynolds N.K."/>
            <person name="Stajich J.E."/>
            <person name="Barry K."/>
            <person name="Grigoriev I.V."/>
            <person name="Crous P."/>
            <person name="Smith M.E."/>
        </authorList>
    </citation>
    <scope>NUCLEOTIDE SEQUENCE</scope>
    <source>
        <strain evidence="11">BCRC 34381</strain>
    </source>
</reference>
<evidence type="ECO:0000256" key="1">
    <source>
        <dbReference type="ARBA" id="ARBA00004370"/>
    </source>
</evidence>
<evidence type="ECO:0000256" key="6">
    <source>
        <dbReference type="ARBA" id="ARBA00022840"/>
    </source>
</evidence>
<dbReference type="GO" id="GO:0140359">
    <property type="term" value="F:ABC-type transporter activity"/>
    <property type="evidence" value="ECO:0007669"/>
    <property type="project" value="InterPro"/>
</dbReference>
<proteinExistence type="predicted"/>
<evidence type="ECO:0000259" key="10">
    <source>
        <dbReference type="PROSITE" id="PS50929"/>
    </source>
</evidence>
<dbReference type="InterPro" id="IPR003593">
    <property type="entry name" value="AAA+_ATPase"/>
</dbReference>
<gene>
    <name evidence="11" type="primary">YBT1_5</name>
    <name evidence="11" type="ORF">LPJ61_006729</name>
</gene>
<feature type="transmembrane region" description="Helical" evidence="9">
    <location>
        <begin position="27"/>
        <end position="55"/>
    </location>
</feature>
<keyword evidence="12" id="KW-1185">Reference proteome</keyword>
<dbReference type="PROSITE" id="PS50929">
    <property type="entry name" value="ABC_TM1F"/>
    <property type="match status" value="1"/>
</dbReference>
<dbReference type="EMBL" id="JANBOI010003621">
    <property type="protein sequence ID" value="KAJ1718258.1"/>
    <property type="molecule type" value="Genomic_DNA"/>
</dbReference>
<keyword evidence="2" id="KW-0813">Transport</keyword>
<keyword evidence="7 9" id="KW-1133">Transmembrane helix</keyword>
<dbReference type="AlphaFoldDB" id="A0A9W8CNP2"/>
<keyword evidence="3 9" id="KW-0812">Transmembrane</keyword>
<dbReference type="GO" id="GO:0016020">
    <property type="term" value="C:membrane"/>
    <property type="evidence" value="ECO:0007669"/>
    <property type="project" value="UniProtKB-SubCell"/>
</dbReference>
<evidence type="ECO:0000256" key="3">
    <source>
        <dbReference type="ARBA" id="ARBA00022692"/>
    </source>
</evidence>
<feature type="transmembrane region" description="Helical" evidence="9">
    <location>
        <begin position="152"/>
        <end position="170"/>
    </location>
</feature>
<organism evidence="11 12">
    <name type="scientific">Coemansia biformis</name>
    <dbReference type="NCBI Taxonomy" id="1286918"/>
    <lineage>
        <taxon>Eukaryota</taxon>
        <taxon>Fungi</taxon>
        <taxon>Fungi incertae sedis</taxon>
        <taxon>Zoopagomycota</taxon>
        <taxon>Kickxellomycotina</taxon>
        <taxon>Kickxellomycetes</taxon>
        <taxon>Kickxellales</taxon>
        <taxon>Kickxellaceae</taxon>
        <taxon>Coemansia</taxon>
    </lineage>
</organism>
<evidence type="ECO:0000256" key="4">
    <source>
        <dbReference type="ARBA" id="ARBA00022737"/>
    </source>
</evidence>
<evidence type="ECO:0000313" key="12">
    <source>
        <dbReference type="Proteomes" id="UP001143981"/>
    </source>
</evidence>
<feature type="non-terminal residue" evidence="11">
    <location>
        <position position="395"/>
    </location>
</feature>
<comment type="caution">
    <text evidence="11">The sequence shown here is derived from an EMBL/GenBank/DDBJ whole genome shotgun (WGS) entry which is preliminary data.</text>
</comment>
<dbReference type="Proteomes" id="UP001143981">
    <property type="component" value="Unassembled WGS sequence"/>
</dbReference>
<evidence type="ECO:0000313" key="11">
    <source>
        <dbReference type="EMBL" id="KAJ1718258.1"/>
    </source>
</evidence>
<keyword evidence="6 11" id="KW-0067">ATP-binding</keyword>
<feature type="domain" description="ABC transmembrane type-1" evidence="10">
    <location>
        <begin position="1"/>
        <end position="184"/>
    </location>
</feature>
<dbReference type="SUPFAM" id="SSF90123">
    <property type="entry name" value="ABC transporter transmembrane region"/>
    <property type="match status" value="1"/>
</dbReference>
<dbReference type="Pfam" id="PF00005">
    <property type="entry name" value="ABC_tran"/>
    <property type="match status" value="1"/>
</dbReference>
<comment type="subcellular location">
    <subcellularLocation>
        <location evidence="1">Membrane</location>
    </subcellularLocation>
</comment>
<dbReference type="PROSITE" id="PS00211">
    <property type="entry name" value="ABC_TRANSPORTER_1"/>
    <property type="match status" value="1"/>
</dbReference>
<evidence type="ECO:0000256" key="7">
    <source>
        <dbReference type="ARBA" id="ARBA00022989"/>
    </source>
</evidence>
<dbReference type="OrthoDB" id="6500128at2759"/>
<dbReference type="InterPro" id="IPR017871">
    <property type="entry name" value="ABC_transporter-like_CS"/>
</dbReference>
<keyword evidence="8 9" id="KW-0472">Membrane</keyword>